<protein>
    <submittedName>
        <fullName evidence="2">Glycosyltransferase</fullName>
    </submittedName>
</protein>
<dbReference type="SUPFAM" id="SSF53756">
    <property type="entry name" value="UDP-Glycosyltransferase/glycogen phosphorylase"/>
    <property type="match status" value="1"/>
</dbReference>
<comment type="caution">
    <text evidence="2">The sequence shown here is derived from an EMBL/GenBank/DDBJ whole genome shotgun (WGS) entry which is preliminary data.</text>
</comment>
<dbReference type="EMBL" id="DTMZ01000075">
    <property type="protein sequence ID" value="HGD13120.1"/>
    <property type="molecule type" value="Genomic_DNA"/>
</dbReference>
<dbReference type="GO" id="GO:0016757">
    <property type="term" value="F:glycosyltransferase activity"/>
    <property type="evidence" value="ECO:0007669"/>
    <property type="project" value="TreeGrafter"/>
</dbReference>
<dbReference type="PANTHER" id="PTHR46401:SF2">
    <property type="entry name" value="GLYCOSYLTRANSFERASE WBBK-RELATED"/>
    <property type="match status" value="1"/>
</dbReference>
<keyword evidence="1 2" id="KW-0808">Transferase</keyword>
<dbReference type="Gene3D" id="3.40.50.2000">
    <property type="entry name" value="Glycogen Phosphorylase B"/>
    <property type="match status" value="2"/>
</dbReference>
<dbReference type="Pfam" id="PF13692">
    <property type="entry name" value="Glyco_trans_1_4"/>
    <property type="match status" value="1"/>
</dbReference>
<accession>A0A7V3PTJ5</accession>
<name>A0A7V3PTJ5_UNCW3</name>
<gene>
    <name evidence="2" type="ORF">ENX16_03475</name>
</gene>
<reference evidence="2" key="1">
    <citation type="journal article" date="2020" name="mSystems">
        <title>Genome- and Community-Level Interaction Insights into Carbon Utilization and Element Cycling Functions of Hydrothermarchaeota in Hydrothermal Sediment.</title>
        <authorList>
            <person name="Zhou Z."/>
            <person name="Liu Y."/>
            <person name="Xu W."/>
            <person name="Pan J."/>
            <person name="Luo Z.H."/>
            <person name="Li M."/>
        </authorList>
    </citation>
    <scope>NUCLEOTIDE SEQUENCE [LARGE SCALE GENOMIC DNA]</scope>
    <source>
        <strain evidence="2">SpSt-914</strain>
    </source>
</reference>
<dbReference type="AlphaFoldDB" id="A0A7V3PTJ5"/>
<sequence length="437" mass="48992">MGSGSTLIPGNWSGWTNQRFGLRLPNIYRKWLVMNRLLVIAYYTPPLGLSGVMRITKLCKFLPDYGWQPVILTVKPVAYYAYDPKLLADLNRAQIYRTESLDLNRLLRIFVKTGQRKIGSSAAGTGRLLNFILFPDAKIGWLPFAISAGKKIIAELKPQAVFATAPPWTALLIGAQLAGYAGLPFIADFRDPWPAGFQTPPFYQQPALKKLLKNILTAAELVLTVNPGTAARLATVTTGKNAHLKKIKILENGFDPEDLMVQPEKLEGFSILYAGNLYENLAQIKGFIKALSLVPEAKFYLAGEVDQKSRKMLSSHPQVVLLGRVTHSRVWALMKGADLLLYIGKPEQPVGLKLYEYLGANRPILIWGDNEFEATELIKEFAAGRRCNDAESLLNFIQEIKQNPNRFCEKDKTRLNRRFQAEWLAQQLDQIINSGNC</sequence>
<proteinExistence type="predicted"/>
<evidence type="ECO:0000256" key="1">
    <source>
        <dbReference type="ARBA" id="ARBA00022679"/>
    </source>
</evidence>
<evidence type="ECO:0000313" key="2">
    <source>
        <dbReference type="EMBL" id="HGD13120.1"/>
    </source>
</evidence>
<dbReference type="PANTHER" id="PTHR46401">
    <property type="entry name" value="GLYCOSYLTRANSFERASE WBBK-RELATED"/>
    <property type="match status" value="1"/>
</dbReference>
<organism evidence="2">
    <name type="scientific">candidate division WOR-3 bacterium</name>
    <dbReference type="NCBI Taxonomy" id="2052148"/>
    <lineage>
        <taxon>Bacteria</taxon>
        <taxon>Bacteria division WOR-3</taxon>
    </lineage>
</organism>
<dbReference type="GO" id="GO:0009103">
    <property type="term" value="P:lipopolysaccharide biosynthetic process"/>
    <property type="evidence" value="ECO:0007669"/>
    <property type="project" value="TreeGrafter"/>
</dbReference>